<reference evidence="3" key="1">
    <citation type="submission" date="2023-07" db="EMBL/GenBank/DDBJ databases">
        <title>A chromosome-level genome assembly of Lolium multiflorum.</title>
        <authorList>
            <person name="Chen Y."/>
            <person name="Copetti D."/>
            <person name="Kolliker R."/>
            <person name="Studer B."/>
        </authorList>
    </citation>
    <scope>NUCLEOTIDE SEQUENCE</scope>
    <source>
        <strain evidence="3">02402/16</strain>
        <tissue evidence="3">Leaf</tissue>
    </source>
</reference>
<sequence length="308" mass="35219">MDTTATPTALEESTLRLACMNLTGGGVPPAIKTPSMPTPTTTTTRKRTPGRWRRIPRLWYHPPPHMPETKAMIDKGNLATMENIEFIRNMREEDCHLETPEDVRDFYAFKEKMVRSLTLIVNATPETIFLSYKRFSDTKAEHLTAEAMEAHILPQFPESCQQAKHFARLALAHYNNNKKSHKFKLATTLLSNCFSESSGTTYGHVNFTATLEEKTSETKKLFFAELMLVPKLLADPNAEPMRVVHVYVLDDEYCYGGCKKIFRKIDHKMRREMDYERCHACSDLIKHPEGHLFGGGHDSSRMPYFSAV</sequence>
<dbReference type="AlphaFoldDB" id="A0AAD8REE6"/>
<comment type="caution">
    <text evidence="3">The sequence shown here is derived from an EMBL/GenBank/DDBJ whole genome shotgun (WGS) entry which is preliminary data.</text>
</comment>
<dbReference type="EMBL" id="JAUUTY010000006">
    <property type="protein sequence ID" value="KAK1620093.1"/>
    <property type="molecule type" value="Genomic_DNA"/>
</dbReference>
<accession>A0AAD8REE6</accession>
<evidence type="ECO:0000256" key="1">
    <source>
        <dbReference type="SAM" id="MobiDB-lite"/>
    </source>
</evidence>
<name>A0AAD8REE6_LOLMU</name>
<evidence type="ECO:0000313" key="3">
    <source>
        <dbReference type="EMBL" id="KAK1620093.1"/>
    </source>
</evidence>
<proteinExistence type="predicted"/>
<dbReference type="Pfam" id="PF12274">
    <property type="entry name" value="DUF3615"/>
    <property type="match status" value="1"/>
</dbReference>
<feature type="region of interest" description="Disordered" evidence="1">
    <location>
        <begin position="26"/>
        <end position="48"/>
    </location>
</feature>
<evidence type="ECO:0000259" key="2">
    <source>
        <dbReference type="Pfam" id="PF12274"/>
    </source>
</evidence>
<feature type="compositionally biased region" description="Low complexity" evidence="1">
    <location>
        <begin position="33"/>
        <end position="43"/>
    </location>
</feature>
<dbReference type="Proteomes" id="UP001231189">
    <property type="component" value="Unassembled WGS sequence"/>
</dbReference>
<gene>
    <name evidence="3" type="ORF">QYE76_025610</name>
</gene>
<organism evidence="3 4">
    <name type="scientific">Lolium multiflorum</name>
    <name type="common">Italian ryegrass</name>
    <name type="synonym">Lolium perenne subsp. multiflorum</name>
    <dbReference type="NCBI Taxonomy" id="4521"/>
    <lineage>
        <taxon>Eukaryota</taxon>
        <taxon>Viridiplantae</taxon>
        <taxon>Streptophyta</taxon>
        <taxon>Embryophyta</taxon>
        <taxon>Tracheophyta</taxon>
        <taxon>Spermatophyta</taxon>
        <taxon>Magnoliopsida</taxon>
        <taxon>Liliopsida</taxon>
        <taxon>Poales</taxon>
        <taxon>Poaceae</taxon>
        <taxon>BOP clade</taxon>
        <taxon>Pooideae</taxon>
        <taxon>Poodae</taxon>
        <taxon>Poeae</taxon>
        <taxon>Poeae Chloroplast Group 2 (Poeae type)</taxon>
        <taxon>Loliodinae</taxon>
        <taxon>Loliinae</taxon>
        <taxon>Lolium</taxon>
    </lineage>
</organism>
<dbReference type="InterPro" id="IPR022059">
    <property type="entry name" value="DUF3615"/>
</dbReference>
<dbReference type="PANTHER" id="PTHR34710">
    <property type="entry name" value="OS03G0834100 PROTEIN"/>
    <property type="match status" value="1"/>
</dbReference>
<dbReference type="PANTHER" id="PTHR34710:SF13">
    <property type="entry name" value="OS05G0547600 PROTEIN"/>
    <property type="match status" value="1"/>
</dbReference>
<feature type="domain" description="DUF3615" evidence="2">
    <location>
        <begin position="168"/>
        <end position="288"/>
    </location>
</feature>
<evidence type="ECO:0000313" key="4">
    <source>
        <dbReference type="Proteomes" id="UP001231189"/>
    </source>
</evidence>
<protein>
    <recommendedName>
        <fullName evidence="2">DUF3615 domain-containing protein</fullName>
    </recommendedName>
</protein>
<keyword evidence="4" id="KW-1185">Reference proteome</keyword>